<proteinExistence type="predicted"/>
<gene>
    <name evidence="3" type="ORF">GMARGA_LOCUS655</name>
</gene>
<keyword evidence="4" id="KW-1185">Reference proteome</keyword>
<protein>
    <submittedName>
        <fullName evidence="3">46350_t:CDS:1</fullName>
    </submittedName>
</protein>
<evidence type="ECO:0000313" key="3">
    <source>
        <dbReference type="EMBL" id="CAG8468423.1"/>
    </source>
</evidence>
<evidence type="ECO:0000313" key="4">
    <source>
        <dbReference type="Proteomes" id="UP000789901"/>
    </source>
</evidence>
<sequence>MRTGGLFRRNTVVTPKRDEDFGDYATVISSEDDPKRLKEYITRLYKSLKEKSKSLRSAYTKLDLLNNEISQEKTRFVDIEDENKSLRDQMQGMADQLASKDELFSQWQAKLVEQTQRERDVLIEEMDEERAQFKERINQLEDALNLANVEITRLTIEMTDLTNSQKKRRISATSTTDENRSSLDILFNGNKNKEDDRYELTKQILEITQRRISLQTELTLLEDKYDDLKVNRVLNIKDHIRSSYVDSIKSTHEGEPTTPARKRHSQATDRQKNVYEISRRSLSSSFVVAQNTKY</sequence>
<evidence type="ECO:0000256" key="1">
    <source>
        <dbReference type="SAM" id="Coils"/>
    </source>
</evidence>
<feature type="region of interest" description="Disordered" evidence="2">
    <location>
        <begin position="247"/>
        <end position="272"/>
    </location>
</feature>
<keyword evidence="1" id="KW-0175">Coiled coil</keyword>
<comment type="caution">
    <text evidence="3">The sequence shown here is derived from an EMBL/GenBank/DDBJ whole genome shotgun (WGS) entry which is preliminary data.</text>
</comment>
<name>A0ABM8VX43_GIGMA</name>
<dbReference type="Proteomes" id="UP000789901">
    <property type="component" value="Unassembled WGS sequence"/>
</dbReference>
<reference evidence="3 4" key="1">
    <citation type="submission" date="2021-06" db="EMBL/GenBank/DDBJ databases">
        <authorList>
            <person name="Kallberg Y."/>
            <person name="Tangrot J."/>
            <person name="Rosling A."/>
        </authorList>
    </citation>
    <scope>NUCLEOTIDE SEQUENCE [LARGE SCALE GENOMIC DNA]</scope>
    <source>
        <strain evidence="3 4">120-4 pot B 10/14</strain>
    </source>
</reference>
<feature type="coiled-coil region" evidence="1">
    <location>
        <begin position="62"/>
        <end position="157"/>
    </location>
</feature>
<dbReference type="EMBL" id="CAJVQB010000116">
    <property type="protein sequence ID" value="CAG8468423.1"/>
    <property type="molecule type" value="Genomic_DNA"/>
</dbReference>
<accession>A0ABM8VX43</accession>
<organism evidence="3 4">
    <name type="scientific">Gigaspora margarita</name>
    <dbReference type="NCBI Taxonomy" id="4874"/>
    <lineage>
        <taxon>Eukaryota</taxon>
        <taxon>Fungi</taxon>
        <taxon>Fungi incertae sedis</taxon>
        <taxon>Mucoromycota</taxon>
        <taxon>Glomeromycotina</taxon>
        <taxon>Glomeromycetes</taxon>
        <taxon>Diversisporales</taxon>
        <taxon>Gigasporaceae</taxon>
        <taxon>Gigaspora</taxon>
    </lineage>
</organism>
<evidence type="ECO:0000256" key="2">
    <source>
        <dbReference type="SAM" id="MobiDB-lite"/>
    </source>
</evidence>